<proteinExistence type="predicted"/>
<dbReference type="RefSeq" id="WP_014288609.1">
    <property type="nucleotide sequence ID" value="NC_016645.1"/>
</dbReference>
<accession>G7VE09</accession>
<dbReference type="Proteomes" id="UP000005867">
    <property type="component" value="Chromosome"/>
</dbReference>
<sequence length="244" mass="28012">MIRIVLHHTCKSSYTLYKALKGTPGLKFEMATLPYFPYLRQYVLSVPAVFVNERLLLLDPVEPGDVQALLNGKTEKELDVDEAVENAVRGVMASQALLSAVMLYKSLKPILDPELAAVISRARFHRQEHKTPQIIQRIREREEEILTEHWEHLVKLLTFGLVREMYWLGIDVEEVEKSHIKMWLLAKATVGRLGLPHPVPKTREEVVDSVYAVLREAGRRYMDRVAEEQQIIQSDAEFTSLIQA</sequence>
<dbReference type="STRING" id="1104324.P186_1354"/>
<name>G7VE09_9CREN</name>
<reference evidence="1 2" key="1">
    <citation type="journal article" date="2012" name="J. Bacteriol.">
        <title>Complete genome sequence of strain 1860, a crenarchaeon of the genus pyrobaculum able to grow with various electron acceptors.</title>
        <authorList>
            <person name="Mardanov A.V."/>
            <person name="Gumerov V.M."/>
            <person name="Slobodkina G.B."/>
            <person name="Beletsky A.V."/>
            <person name="Bonch-Osmolovskaya E.A."/>
            <person name="Ravin N.V."/>
            <person name="Skryabin K.G."/>
        </authorList>
    </citation>
    <scope>NUCLEOTIDE SEQUENCE [LARGE SCALE GENOMIC DNA]</scope>
    <source>
        <strain evidence="1 2">1860</strain>
    </source>
</reference>
<gene>
    <name evidence="1" type="ORF">P186_1354</name>
</gene>
<organism evidence="1 2">
    <name type="scientific">Pyrobaculum ferrireducens</name>
    <dbReference type="NCBI Taxonomy" id="1104324"/>
    <lineage>
        <taxon>Archaea</taxon>
        <taxon>Thermoproteota</taxon>
        <taxon>Thermoprotei</taxon>
        <taxon>Thermoproteales</taxon>
        <taxon>Thermoproteaceae</taxon>
        <taxon>Pyrobaculum</taxon>
    </lineage>
</organism>
<dbReference type="KEGG" id="pyr:P186_1354"/>
<keyword evidence="2" id="KW-1185">Reference proteome</keyword>
<protein>
    <submittedName>
        <fullName evidence="1">Thioredoxin/glutaredoxin-like protein</fullName>
    </submittedName>
</protein>
<dbReference type="HOGENOM" id="CLU_095574_0_0_2"/>
<dbReference type="EMBL" id="CP003098">
    <property type="protein sequence ID" value="AET32782.1"/>
    <property type="molecule type" value="Genomic_DNA"/>
</dbReference>
<evidence type="ECO:0000313" key="2">
    <source>
        <dbReference type="Proteomes" id="UP000005867"/>
    </source>
</evidence>
<dbReference type="BioCyc" id="PSP1104324:GJSN-1329-MONOMER"/>
<dbReference type="AlphaFoldDB" id="G7VE09"/>
<dbReference type="GeneID" id="11595612"/>
<dbReference type="OrthoDB" id="31032at2157"/>
<dbReference type="eggNOG" id="arCOG04235">
    <property type="taxonomic scope" value="Archaea"/>
</dbReference>
<evidence type="ECO:0000313" key="1">
    <source>
        <dbReference type="EMBL" id="AET32782.1"/>
    </source>
</evidence>